<organism evidence="1 2">
    <name type="scientific">Corynebacterium riegelii</name>
    <dbReference type="NCBI Taxonomy" id="156976"/>
    <lineage>
        <taxon>Bacteria</taxon>
        <taxon>Bacillati</taxon>
        <taxon>Actinomycetota</taxon>
        <taxon>Actinomycetes</taxon>
        <taxon>Mycobacteriales</taxon>
        <taxon>Corynebacteriaceae</taxon>
        <taxon>Corynebacterium</taxon>
    </lineage>
</organism>
<dbReference type="AlphaFoldDB" id="A0A0K1R9Z8"/>
<protein>
    <submittedName>
        <fullName evidence="1">Transposase</fullName>
    </submittedName>
</protein>
<proteinExistence type="predicted"/>
<sequence>MAISPYDQETRQRAVRLYFEELADGASSKAAALRAVEAVIGIKTSTIRNWVRTEEKKADAAVEQSDAEKDAELITLRKENARLKEANEILKLASAFFAQAELDRKLK</sequence>
<dbReference type="InterPro" id="IPR009057">
    <property type="entry name" value="Homeodomain-like_sf"/>
</dbReference>
<evidence type="ECO:0000313" key="2">
    <source>
        <dbReference type="Proteomes" id="UP000060016"/>
    </source>
</evidence>
<reference evidence="1 2" key="1">
    <citation type="submission" date="2015-08" db="EMBL/GenBank/DDBJ databases">
        <authorList>
            <person name="Babu N.S."/>
            <person name="Beckwith C.J."/>
            <person name="Beseler K.G."/>
            <person name="Brison A."/>
            <person name="Carone J.V."/>
            <person name="Caskin T.P."/>
            <person name="Diamond M."/>
            <person name="Durham M.E."/>
            <person name="Foxe J.M."/>
            <person name="Go M."/>
            <person name="Henderson B.A."/>
            <person name="Jones I.B."/>
            <person name="McGettigan J.A."/>
            <person name="Micheletti S.J."/>
            <person name="Nasrallah M.E."/>
            <person name="Ortiz D."/>
            <person name="Piller C.R."/>
            <person name="Privatt S.R."/>
            <person name="Schneider S.L."/>
            <person name="Sharp S."/>
            <person name="Smith T.C."/>
            <person name="Stanton J.D."/>
            <person name="Ullery H.E."/>
            <person name="Wilson R.J."/>
            <person name="Serrano M.G."/>
            <person name="Buck G."/>
            <person name="Lee V."/>
            <person name="Wang Y."/>
            <person name="Carvalho R."/>
            <person name="Voegtly L."/>
            <person name="Shi R."/>
            <person name="Duckworth R."/>
            <person name="Johnson A."/>
            <person name="Loviza R."/>
            <person name="Walstead R."/>
            <person name="Shah Z."/>
            <person name="Kiflezghi M."/>
            <person name="Wade K."/>
            <person name="Ball S.L."/>
            <person name="Bradley K.W."/>
            <person name="Asai D.J."/>
            <person name="Bowman C.A."/>
            <person name="Russell D.A."/>
            <person name="Pope W.H."/>
            <person name="Jacobs-Sera D."/>
            <person name="Hendrix R.W."/>
            <person name="Hatfull G.F."/>
        </authorList>
    </citation>
    <scope>NUCLEOTIDE SEQUENCE [LARGE SCALE GENOMIC DNA]</scope>
    <source>
        <strain evidence="1 2">PUDD_83A45</strain>
    </source>
</reference>
<dbReference type="KEGG" id="crie:AK829_02440"/>
<dbReference type="SUPFAM" id="SSF46689">
    <property type="entry name" value="Homeodomain-like"/>
    <property type="match status" value="1"/>
</dbReference>
<evidence type="ECO:0000313" key="1">
    <source>
        <dbReference type="EMBL" id="AKV58213.1"/>
    </source>
</evidence>
<gene>
    <name evidence="1" type="ORF">AK829_02440</name>
</gene>
<name>A0A0K1R9Z8_9CORY</name>
<dbReference type="STRING" id="156976.AK829_02440"/>
<dbReference type="Proteomes" id="UP000060016">
    <property type="component" value="Chromosome"/>
</dbReference>
<keyword evidence="2" id="KW-1185">Reference proteome</keyword>
<dbReference type="Gene3D" id="1.10.10.10">
    <property type="entry name" value="Winged helix-like DNA-binding domain superfamily/Winged helix DNA-binding domain"/>
    <property type="match status" value="1"/>
</dbReference>
<dbReference type="EMBL" id="CP012342">
    <property type="protein sequence ID" value="AKV58213.1"/>
    <property type="molecule type" value="Genomic_DNA"/>
</dbReference>
<accession>A0A0K1R9Z8</accession>
<dbReference type="PATRIC" id="fig|156976.3.peg.485"/>
<dbReference type="InterPro" id="IPR036388">
    <property type="entry name" value="WH-like_DNA-bd_sf"/>
</dbReference>